<evidence type="ECO:0000256" key="2">
    <source>
        <dbReference type="ARBA" id="ARBA00022670"/>
    </source>
</evidence>
<reference evidence="6 7" key="1">
    <citation type="journal article" date="2021" name="Sci. Rep.">
        <title>The genome of the diatom Chaetoceros tenuissimus carries an ancient integrated fragment of an extant virus.</title>
        <authorList>
            <person name="Hongo Y."/>
            <person name="Kimura K."/>
            <person name="Takaki Y."/>
            <person name="Yoshida Y."/>
            <person name="Baba S."/>
            <person name="Kobayashi G."/>
            <person name="Nagasaki K."/>
            <person name="Hano T."/>
            <person name="Tomaru Y."/>
        </authorList>
    </citation>
    <scope>NUCLEOTIDE SEQUENCE [LARGE SCALE GENOMIC DNA]</scope>
    <source>
        <strain evidence="6 7">NIES-3715</strain>
    </source>
</reference>
<dbReference type="Gene3D" id="3.40.395.10">
    <property type="entry name" value="Adenoviral Proteinase, Chain A"/>
    <property type="match status" value="1"/>
</dbReference>
<keyword evidence="4" id="KW-0788">Thiol protease</keyword>
<keyword evidence="3" id="KW-0378">Hydrolase</keyword>
<proteinExistence type="inferred from homology"/>
<evidence type="ECO:0000313" key="7">
    <source>
        <dbReference type="Proteomes" id="UP001054902"/>
    </source>
</evidence>
<protein>
    <recommendedName>
        <fullName evidence="5">Ubiquitin-like protease family profile domain-containing protein</fullName>
    </recommendedName>
</protein>
<evidence type="ECO:0000313" key="6">
    <source>
        <dbReference type="EMBL" id="GFH61706.1"/>
    </source>
</evidence>
<feature type="domain" description="Ubiquitin-like protease family profile" evidence="5">
    <location>
        <begin position="129"/>
        <end position="309"/>
    </location>
</feature>
<dbReference type="PROSITE" id="PS50600">
    <property type="entry name" value="ULP_PROTEASE"/>
    <property type="match status" value="1"/>
</dbReference>
<comment type="similarity">
    <text evidence="1">Belongs to the peptidase C48 family.</text>
</comment>
<dbReference type="EMBL" id="BLLK01000075">
    <property type="protein sequence ID" value="GFH61706.1"/>
    <property type="molecule type" value="Genomic_DNA"/>
</dbReference>
<dbReference type="Proteomes" id="UP001054902">
    <property type="component" value="Unassembled WGS sequence"/>
</dbReference>
<organism evidence="6 7">
    <name type="scientific">Chaetoceros tenuissimus</name>
    <dbReference type="NCBI Taxonomy" id="426638"/>
    <lineage>
        <taxon>Eukaryota</taxon>
        <taxon>Sar</taxon>
        <taxon>Stramenopiles</taxon>
        <taxon>Ochrophyta</taxon>
        <taxon>Bacillariophyta</taxon>
        <taxon>Coscinodiscophyceae</taxon>
        <taxon>Chaetocerotophycidae</taxon>
        <taxon>Chaetocerotales</taxon>
        <taxon>Chaetocerotaceae</taxon>
        <taxon>Chaetoceros</taxon>
    </lineage>
</organism>
<accession>A0AAD3DCB9</accession>
<dbReference type="GO" id="GO:0006508">
    <property type="term" value="P:proteolysis"/>
    <property type="evidence" value="ECO:0007669"/>
    <property type="project" value="UniProtKB-KW"/>
</dbReference>
<dbReference type="PANTHER" id="PTHR12606:SF141">
    <property type="entry name" value="GH15225P-RELATED"/>
    <property type="match status" value="1"/>
</dbReference>
<dbReference type="GO" id="GO:0005634">
    <property type="term" value="C:nucleus"/>
    <property type="evidence" value="ECO:0007669"/>
    <property type="project" value="TreeGrafter"/>
</dbReference>
<evidence type="ECO:0000259" key="5">
    <source>
        <dbReference type="PROSITE" id="PS50600"/>
    </source>
</evidence>
<evidence type="ECO:0000256" key="3">
    <source>
        <dbReference type="ARBA" id="ARBA00022801"/>
    </source>
</evidence>
<keyword evidence="7" id="KW-1185">Reference proteome</keyword>
<dbReference type="GO" id="GO:0016926">
    <property type="term" value="P:protein desumoylation"/>
    <property type="evidence" value="ECO:0007669"/>
    <property type="project" value="TreeGrafter"/>
</dbReference>
<evidence type="ECO:0000256" key="4">
    <source>
        <dbReference type="ARBA" id="ARBA00022807"/>
    </source>
</evidence>
<dbReference type="InterPro" id="IPR003653">
    <property type="entry name" value="Peptidase_C48_C"/>
</dbReference>
<evidence type="ECO:0000256" key="1">
    <source>
        <dbReference type="ARBA" id="ARBA00005234"/>
    </source>
</evidence>
<gene>
    <name evidence="6" type="ORF">CTEN210_18182</name>
</gene>
<keyword evidence="2" id="KW-0645">Protease</keyword>
<dbReference type="InterPro" id="IPR038765">
    <property type="entry name" value="Papain-like_cys_pep_sf"/>
</dbReference>
<sequence length="339" mass="40408">MNSSSDYYLVGPLNNIVVVHNGYGEKIEFMGFTGPKEIVRWMAKWINVEYEQYDDDANEYWPWVEEEVVLPILKSFEDAFPDTRGSTESSTQNGMTNVLTFTNKDMEQTITVLRNVRRREVIVPSMDGFVISGKDFQRFYVDHSKDARGYWLNDELINHYMTNIVKRYNENIDEKQWTAIDVFTTYFAHSLANVYARLPSKANRLSILGNIFHLSKLYMPWNVHDCHWVLIEVDMKWKRIRLYDSFKDNGENNYGECIDNLRKYLKDEAVKMNMPWMSNEWQYEKVRDCPIQTNIYDCGVHVCVNFELLTMNQKLEYTTEQITKYRYQMTHRIRTGEYE</sequence>
<dbReference type="AlphaFoldDB" id="A0AAD3DCB9"/>
<dbReference type="Pfam" id="PF02902">
    <property type="entry name" value="Peptidase_C48"/>
    <property type="match status" value="1"/>
</dbReference>
<comment type="caution">
    <text evidence="6">The sequence shown here is derived from an EMBL/GenBank/DDBJ whole genome shotgun (WGS) entry which is preliminary data.</text>
</comment>
<dbReference type="SUPFAM" id="SSF54001">
    <property type="entry name" value="Cysteine proteinases"/>
    <property type="match status" value="1"/>
</dbReference>
<dbReference type="GO" id="GO:0016929">
    <property type="term" value="F:deSUMOylase activity"/>
    <property type="evidence" value="ECO:0007669"/>
    <property type="project" value="TreeGrafter"/>
</dbReference>
<dbReference type="PANTHER" id="PTHR12606">
    <property type="entry name" value="SENTRIN/SUMO-SPECIFIC PROTEASE"/>
    <property type="match status" value="1"/>
</dbReference>
<name>A0AAD3DCB9_9STRA</name>